<accession>A0AA88L1G3</accession>
<evidence type="ECO:0000313" key="3">
    <source>
        <dbReference type="Proteomes" id="UP001187531"/>
    </source>
</evidence>
<dbReference type="AlphaFoldDB" id="A0AA88L1G3"/>
<feature type="compositionally biased region" description="Basic and acidic residues" evidence="1">
    <location>
        <begin position="10"/>
        <end position="24"/>
    </location>
</feature>
<dbReference type="EMBL" id="JAVRJZ010000012">
    <property type="protein sequence ID" value="KAK2715453.1"/>
    <property type="molecule type" value="Genomic_DNA"/>
</dbReference>
<evidence type="ECO:0000256" key="1">
    <source>
        <dbReference type="SAM" id="MobiDB-lite"/>
    </source>
</evidence>
<dbReference type="Proteomes" id="UP001187531">
    <property type="component" value="Unassembled WGS sequence"/>
</dbReference>
<organism evidence="2 3">
    <name type="scientific">Artemia franciscana</name>
    <name type="common">Brine shrimp</name>
    <name type="synonym">Artemia sanfranciscana</name>
    <dbReference type="NCBI Taxonomy" id="6661"/>
    <lineage>
        <taxon>Eukaryota</taxon>
        <taxon>Metazoa</taxon>
        <taxon>Ecdysozoa</taxon>
        <taxon>Arthropoda</taxon>
        <taxon>Crustacea</taxon>
        <taxon>Branchiopoda</taxon>
        <taxon>Anostraca</taxon>
        <taxon>Artemiidae</taxon>
        <taxon>Artemia</taxon>
    </lineage>
</organism>
<keyword evidence="3" id="KW-1185">Reference proteome</keyword>
<evidence type="ECO:0000313" key="2">
    <source>
        <dbReference type="EMBL" id="KAK2715453.1"/>
    </source>
</evidence>
<gene>
    <name evidence="2" type="ORF">QYM36_010166</name>
</gene>
<feature type="region of interest" description="Disordered" evidence="1">
    <location>
        <begin position="1"/>
        <end position="24"/>
    </location>
</feature>
<proteinExistence type="predicted"/>
<sequence>MQKKRKAPKRLSEELRDSAKRHSDVPRQFQDQILVLSKTIEEKEQPLIPLWVGTIDAAEKEKSCKEAIESLSEELRDSAKRHSDVARHLQD</sequence>
<name>A0AA88L1G3_ARTSF</name>
<reference evidence="2" key="1">
    <citation type="submission" date="2023-07" db="EMBL/GenBank/DDBJ databases">
        <title>Chromosome-level genome assembly of Artemia franciscana.</title>
        <authorList>
            <person name="Jo E."/>
        </authorList>
    </citation>
    <scope>NUCLEOTIDE SEQUENCE</scope>
    <source>
        <tissue evidence="2">Whole body</tissue>
    </source>
</reference>
<protein>
    <submittedName>
        <fullName evidence="2">Uncharacterized protein</fullName>
    </submittedName>
</protein>
<comment type="caution">
    <text evidence="2">The sequence shown here is derived from an EMBL/GenBank/DDBJ whole genome shotgun (WGS) entry which is preliminary data.</text>
</comment>